<dbReference type="AlphaFoldDB" id="A0A0A9B139"/>
<sequence length="61" mass="6848">MLTRVTSSCDLDHRQISPAPVASGHLVTCTGIPFALTWSTCRFYHSFVLLFSLHVYDVDHP</sequence>
<organism evidence="1">
    <name type="scientific">Arundo donax</name>
    <name type="common">Giant reed</name>
    <name type="synonym">Donax arundinaceus</name>
    <dbReference type="NCBI Taxonomy" id="35708"/>
    <lineage>
        <taxon>Eukaryota</taxon>
        <taxon>Viridiplantae</taxon>
        <taxon>Streptophyta</taxon>
        <taxon>Embryophyta</taxon>
        <taxon>Tracheophyta</taxon>
        <taxon>Spermatophyta</taxon>
        <taxon>Magnoliopsida</taxon>
        <taxon>Liliopsida</taxon>
        <taxon>Poales</taxon>
        <taxon>Poaceae</taxon>
        <taxon>PACMAD clade</taxon>
        <taxon>Arundinoideae</taxon>
        <taxon>Arundineae</taxon>
        <taxon>Arundo</taxon>
    </lineage>
</organism>
<dbReference type="EMBL" id="GBRH01240211">
    <property type="protein sequence ID" value="JAD57684.1"/>
    <property type="molecule type" value="Transcribed_RNA"/>
</dbReference>
<protein>
    <submittedName>
        <fullName evidence="1">Uncharacterized protein</fullName>
    </submittedName>
</protein>
<reference evidence="1" key="1">
    <citation type="submission" date="2014-09" db="EMBL/GenBank/DDBJ databases">
        <authorList>
            <person name="Magalhaes I.L.F."/>
            <person name="Oliveira U."/>
            <person name="Santos F.R."/>
            <person name="Vidigal T.H.D.A."/>
            <person name="Brescovit A.D."/>
            <person name="Santos A.J."/>
        </authorList>
    </citation>
    <scope>NUCLEOTIDE SEQUENCE</scope>
    <source>
        <tissue evidence="1">Shoot tissue taken approximately 20 cm above the soil surface</tissue>
    </source>
</reference>
<evidence type="ECO:0000313" key="1">
    <source>
        <dbReference type="EMBL" id="JAD57684.1"/>
    </source>
</evidence>
<reference evidence="1" key="2">
    <citation type="journal article" date="2015" name="Data Brief">
        <title>Shoot transcriptome of the giant reed, Arundo donax.</title>
        <authorList>
            <person name="Barrero R.A."/>
            <person name="Guerrero F.D."/>
            <person name="Moolhuijzen P."/>
            <person name="Goolsby J.A."/>
            <person name="Tidwell J."/>
            <person name="Bellgard S.E."/>
            <person name="Bellgard M.I."/>
        </authorList>
    </citation>
    <scope>NUCLEOTIDE SEQUENCE</scope>
    <source>
        <tissue evidence="1">Shoot tissue taken approximately 20 cm above the soil surface</tissue>
    </source>
</reference>
<name>A0A0A9B139_ARUDO</name>
<proteinExistence type="predicted"/>
<accession>A0A0A9B139</accession>